<evidence type="ECO:0000313" key="1">
    <source>
        <dbReference type="EMBL" id="KAK6762941.1"/>
    </source>
</evidence>
<reference evidence="1 2" key="1">
    <citation type="submission" date="2023-08" db="EMBL/GenBank/DDBJ databases">
        <title>A Necator americanus chromosomal reference genome.</title>
        <authorList>
            <person name="Ilik V."/>
            <person name="Petrzelkova K.J."/>
            <person name="Pardy F."/>
            <person name="Fuh T."/>
            <person name="Niatou-Singa F.S."/>
            <person name="Gouil Q."/>
            <person name="Baker L."/>
            <person name="Ritchie M.E."/>
            <person name="Jex A.R."/>
            <person name="Gazzola D."/>
            <person name="Li H."/>
            <person name="Toshio Fujiwara R."/>
            <person name="Zhan B."/>
            <person name="Aroian R.V."/>
            <person name="Pafco B."/>
            <person name="Schwarz E.M."/>
        </authorList>
    </citation>
    <scope>NUCLEOTIDE SEQUENCE [LARGE SCALE GENOMIC DNA]</scope>
    <source>
        <strain evidence="1 2">Aroian</strain>
        <tissue evidence="1">Whole animal</tissue>
    </source>
</reference>
<comment type="caution">
    <text evidence="1">The sequence shown here is derived from an EMBL/GenBank/DDBJ whole genome shotgun (WGS) entry which is preliminary data.</text>
</comment>
<name>A0ABR1EM69_NECAM</name>
<organism evidence="1 2">
    <name type="scientific">Necator americanus</name>
    <name type="common">Human hookworm</name>
    <dbReference type="NCBI Taxonomy" id="51031"/>
    <lineage>
        <taxon>Eukaryota</taxon>
        <taxon>Metazoa</taxon>
        <taxon>Ecdysozoa</taxon>
        <taxon>Nematoda</taxon>
        <taxon>Chromadorea</taxon>
        <taxon>Rhabditida</taxon>
        <taxon>Rhabditina</taxon>
        <taxon>Rhabditomorpha</taxon>
        <taxon>Strongyloidea</taxon>
        <taxon>Ancylostomatidae</taxon>
        <taxon>Bunostominae</taxon>
        <taxon>Necator</taxon>
    </lineage>
</organism>
<accession>A0ABR1EM69</accession>
<sequence>MLLAEAIFSMRLAPTEFQENPYADNDMNRKTTAAAHAKLQYVANLVSKLAAAYGLRLEMEAGVRQRGRDEILSVQLSRP</sequence>
<evidence type="ECO:0000313" key="2">
    <source>
        <dbReference type="Proteomes" id="UP001303046"/>
    </source>
</evidence>
<protein>
    <submittedName>
        <fullName evidence="1">Uncharacterized protein</fullName>
    </submittedName>
</protein>
<gene>
    <name evidence="1" type="primary">Necator_chrX.g23756</name>
    <name evidence="1" type="ORF">RB195_023592</name>
</gene>
<dbReference type="Proteomes" id="UP001303046">
    <property type="component" value="Unassembled WGS sequence"/>
</dbReference>
<proteinExistence type="predicted"/>
<keyword evidence="2" id="KW-1185">Reference proteome</keyword>
<dbReference type="EMBL" id="JAVFWL010000006">
    <property type="protein sequence ID" value="KAK6762941.1"/>
    <property type="molecule type" value="Genomic_DNA"/>
</dbReference>